<name>A0ABU6QUJ4_9FABA</name>
<dbReference type="Proteomes" id="UP001341840">
    <property type="component" value="Unassembled WGS sequence"/>
</dbReference>
<evidence type="ECO:0000313" key="2">
    <source>
        <dbReference type="Proteomes" id="UP001341840"/>
    </source>
</evidence>
<sequence length="206" mass="22884">MGFGGAEHKSFFTYEEAMQYMGRRSRRSEARGGNGGGGVAGARDESLEGHFSRCRVTTWRGGDPGSGSSSAMEAYEGGFSACRHGMTGMVMFSVGVAMVLTDWNYPDVQAWWEIHPRYRPNASATLNVFWEWHAKAWIEPSQGKELFGYAVILPESERGLEVVEYRPVDVDEGTATMDAVELMMQRVLAATREKITMLEAECAEMK</sequence>
<organism evidence="1 2">
    <name type="scientific">Stylosanthes scabra</name>
    <dbReference type="NCBI Taxonomy" id="79078"/>
    <lineage>
        <taxon>Eukaryota</taxon>
        <taxon>Viridiplantae</taxon>
        <taxon>Streptophyta</taxon>
        <taxon>Embryophyta</taxon>
        <taxon>Tracheophyta</taxon>
        <taxon>Spermatophyta</taxon>
        <taxon>Magnoliopsida</taxon>
        <taxon>eudicotyledons</taxon>
        <taxon>Gunneridae</taxon>
        <taxon>Pentapetalae</taxon>
        <taxon>rosids</taxon>
        <taxon>fabids</taxon>
        <taxon>Fabales</taxon>
        <taxon>Fabaceae</taxon>
        <taxon>Papilionoideae</taxon>
        <taxon>50 kb inversion clade</taxon>
        <taxon>dalbergioids sensu lato</taxon>
        <taxon>Dalbergieae</taxon>
        <taxon>Pterocarpus clade</taxon>
        <taxon>Stylosanthes</taxon>
    </lineage>
</organism>
<comment type="caution">
    <text evidence="1">The sequence shown here is derived from an EMBL/GenBank/DDBJ whole genome shotgun (WGS) entry which is preliminary data.</text>
</comment>
<keyword evidence="2" id="KW-1185">Reference proteome</keyword>
<protein>
    <submittedName>
        <fullName evidence="1">Uncharacterized protein</fullName>
    </submittedName>
</protein>
<dbReference type="EMBL" id="JASCZI010001299">
    <property type="protein sequence ID" value="MED6114709.1"/>
    <property type="molecule type" value="Genomic_DNA"/>
</dbReference>
<gene>
    <name evidence="1" type="ORF">PIB30_083045</name>
</gene>
<reference evidence="1 2" key="1">
    <citation type="journal article" date="2023" name="Plants (Basel)">
        <title>Bridging the Gap: Combining Genomics and Transcriptomics Approaches to Understand Stylosanthes scabra, an Orphan Legume from the Brazilian Caatinga.</title>
        <authorList>
            <person name="Ferreira-Neto J.R.C."/>
            <person name="da Silva M.D."/>
            <person name="Binneck E."/>
            <person name="de Melo N.F."/>
            <person name="da Silva R.H."/>
            <person name="de Melo A.L.T.M."/>
            <person name="Pandolfi V."/>
            <person name="Bustamante F.O."/>
            <person name="Brasileiro-Vidal A.C."/>
            <person name="Benko-Iseppon A.M."/>
        </authorList>
    </citation>
    <scope>NUCLEOTIDE SEQUENCE [LARGE SCALE GENOMIC DNA]</scope>
    <source>
        <tissue evidence="1">Leaves</tissue>
    </source>
</reference>
<proteinExistence type="predicted"/>
<accession>A0ABU6QUJ4</accession>
<evidence type="ECO:0000313" key="1">
    <source>
        <dbReference type="EMBL" id="MED6114709.1"/>
    </source>
</evidence>